<feature type="region of interest" description="Disordered" evidence="7">
    <location>
        <begin position="103"/>
        <end position="142"/>
    </location>
</feature>
<keyword evidence="1" id="KW-0808">Transferase</keyword>
<keyword evidence="4" id="KW-0255">Endonuclease</keyword>
<dbReference type="SUPFAM" id="SSF56672">
    <property type="entry name" value="DNA/RNA polymerases"/>
    <property type="match status" value="1"/>
</dbReference>
<dbReference type="InterPro" id="IPR050951">
    <property type="entry name" value="Retrovirus_Pol_polyprotein"/>
</dbReference>
<dbReference type="Gene3D" id="3.10.20.370">
    <property type="match status" value="1"/>
</dbReference>
<name>A0AAF0TN07_SOLVR</name>
<organism evidence="11 12">
    <name type="scientific">Solanum verrucosum</name>
    <dbReference type="NCBI Taxonomy" id="315347"/>
    <lineage>
        <taxon>Eukaryota</taxon>
        <taxon>Viridiplantae</taxon>
        <taxon>Streptophyta</taxon>
        <taxon>Embryophyta</taxon>
        <taxon>Tracheophyta</taxon>
        <taxon>Spermatophyta</taxon>
        <taxon>Magnoliopsida</taxon>
        <taxon>eudicotyledons</taxon>
        <taxon>Gunneridae</taxon>
        <taxon>Pentapetalae</taxon>
        <taxon>asterids</taxon>
        <taxon>lamiids</taxon>
        <taxon>Solanales</taxon>
        <taxon>Solanaceae</taxon>
        <taxon>Solanoideae</taxon>
        <taxon>Solaneae</taxon>
        <taxon>Solanum</taxon>
    </lineage>
</organism>
<keyword evidence="12" id="KW-1185">Reference proteome</keyword>
<evidence type="ECO:0000259" key="9">
    <source>
        <dbReference type="Pfam" id="PF17917"/>
    </source>
</evidence>
<accession>A0AAF0TN07</accession>
<evidence type="ECO:0000256" key="6">
    <source>
        <dbReference type="ARBA" id="ARBA00022918"/>
    </source>
</evidence>
<dbReference type="EMBL" id="CP133615">
    <property type="protein sequence ID" value="WMV25449.1"/>
    <property type="molecule type" value="Genomic_DNA"/>
</dbReference>
<dbReference type="PANTHER" id="PTHR37984">
    <property type="entry name" value="PROTEIN CBG26694"/>
    <property type="match status" value="1"/>
</dbReference>
<dbReference type="PANTHER" id="PTHR37984:SF5">
    <property type="entry name" value="PROTEIN NYNRIN-LIKE"/>
    <property type="match status" value="1"/>
</dbReference>
<evidence type="ECO:0000256" key="1">
    <source>
        <dbReference type="ARBA" id="ARBA00022679"/>
    </source>
</evidence>
<evidence type="ECO:0000259" key="8">
    <source>
        <dbReference type="Pfam" id="PF03732"/>
    </source>
</evidence>
<dbReference type="GO" id="GO:0004519">
    <property type="term" value="F:endonuclease activity"/>
    <property type="evidence" value="ECO:0007669"/>
    <property type="project" value="UniProtKB-KW"/>
</dbReference>
<reference evidence="11" key="1">
    <citation type="submission" date="2023-08" db="EMBL/GenBank/DDBJ databases">
        <title>A de novo genome assembly of Solanum verrucosum Schlechtendal, a Mexican diploid species geographically isolated from the other diploid A-genome species in potato relatives.</title>
        <authorList>
            <person name="Hosaka K."/>
        </authorList>
    </citation>
    <scope>NUCLEOTIDE SEQUENCE</scope>
    <source>
        <tissue evidence="11">Young leaves</tissue>
    </source>
</reference>
<evidence type="ECO:0000256" key="4">
    <source>
        <dbReference type="ARBA" id="ARBA00022759"/>
    </source>
</evidence>
<dbReference type="GO" id="GO:0003964">
    <property type="term" value="F:RNA-directed DNA polymerase activity"/>
    <property type="evidence" value="ECO:0007669"/>
    <property type="project" value="UniProtKB-KW"/>
</dbReference>
<dbReference type="Pfam" id="PF17921">
    <property type="entry name" value="Integrase_H2C2"/>
    <property type="match status" value="1"/>
</dbReference>
<keyword evidence="5" id="KW-0378">Hydrolase</keyword>
<protein>
    <submittedName>
        <fullName evidence="11">Uncharacterized protein</fullName>
    </submittedName>
</protein>
<feature type="domain" description="Reverse transcriptase RNase H-like" evidence="9">
    <location>
        <begin position="186"/>
        <end position="279"/>
    </location>
</feature>
<gene>
    <name evidence="11" type="ORF">MTR67_018834</name>
</gene>
<feature type="domain" description="Integrase zinc-binding" evidence="10">
    <location>
        <begin position="325"/>
        <end position="358"/>
    </location>
</feature>
<dbReference type="Proteomes" id="UP001234989">
    <property type="component" value="Chromosome 4"/>
</dbReference>
<feature type="compositionally biased region" description="Low complexity" evidence="7">
    <location>
        <begin position="131"/>
        <end position="142"/>
    </location>
</feature>
<keyword evidence="2" id="KW-0548">Nucleotidyltransferase</keyword>
<keyword evidence="3" id="KW-0540">Nuclease</keyword>
<dbReference type="InterPro" id="IPR041588">
    <property type="entry name" value="Integrase_H2C2"/>
</dbReference>
<proteinExistence type="predicted"/>
<dbReference type="InterPro" id="IPR041373">
    <property type="entry name" value="RT_RNaseH"/>
</dbReference>
<feature type="compositionally biased region" description="Polar residues" evidence="7">
    <location>
        <begin position="113"/>
        <end position="130"/>
    </location>
</feature>
<evidence type="ECO:0000313" key="11">
    <source>
        <dbReference type="EMBL" id="WMV25449.1"/>
    </source>
</evidence>
<dbReference type="Pfam" id="PF03732">
    <property type="entry name" value="Retrotrans_gag"/>
    <property type="match status" value="1"/>
</dbReference>
<evidence type="ECO:0000259" key="10">
    <source>
        <dbReference type="Pfam" id="PF17921"/>
    </source>
</evidence>
<dbReference type="InterPro" id="IPR005162">
    <property type="entry name" value="Retrotrans_gag_dom"/>
</dbReference>
<evidence type="ECO:0000313" key="12">
    <source>
        <dbReference type="Proteomes" id="UP001234989"/>
    </source>
</evidence>
<dbReference type="CDD" id="cd09274">
    <property type="entry name" value="RNase_HI_RT_Ty3"/>
    <property type="match status" value="1"/>
</dbReference>
<dbReference type="GO" id="GO:0016787">
    <property type="term" value="F:hydrolase activity"/>
    <property type="evidence" value="ECO:0007669"/>
    <property type="project" value="UniProtKB-KW"/>
</dbReference>
<dbReference type="Pfam" id="PF17917">
    <property type="entry name" value="RT_RNaseH"/>
    <property type="match status" value="1"/>
</dbReference>
<dbReference type="Gene3D" id="1.10.340.70">
    <property type="match status" value="1"/>
</dbReference>
<evidence type="ECO:0000256" key="7">
    <source>
        <dbReference type="SAM" id="MobiDB-lite"/>
    </source>
</evidence>
<dbReference type="AlphaFoldDB" id="A0AAF0TN07"/>
<keyword evidence="6" id="KW-0695">RNA-directed DNA polymerase</keyword>
<sequence>MSVKRATPDHEENRGENAAPVTWECFTGAILNRFFPRELREAKAQEFMNLRQGSMTVQEYGLKCTQLSRYSPHVVADPRAHISSWLMAHAQQVEEDKFRELAKDNKNDRTGNYDYSQQKSGGNRSQYQHNSSAPAPSSASALSPRDNEVIMVGDLQLQLHQQVARLSRLLHLVQVPVSATILKLPDFELPFEVHTDASDKAIREVLVQEGHPVTFESRKLNDAEQRYSTHEKEMVVVIHCLQVWRVYLLGTRFVVRTDNVANTFFKTQKKLSPKQTRIRLCAANDSLYIKWMGQVQDGTMRRYWIEDDLLHFKGGRIVVPNGGGLHKDLMKEAHDTTWAGHPGVERMLALLSRVYFWP</sequence>
<evidence type="ECO:0000256" key="2">
    <source>
        <dbReference type="ARBA" id="ARBA00022695"/>
    </source>
</evidence>
<feature type="domain" description="Retrotransposon gag" evidence="8">
    <location>
        <begin position="17"/>
        <end position="83"/>
    </location>
</feature>
<dbReference type="InterPro" id="IPR043502">
    <property type="entry name" value="DNA/RNA_pol_sf"/>
</dbReference>
<evidence type="ECO:0000256" key="5">
    <source>
        <dbReference type="ARBA" id="ARBA00022801"/>
    </source>
</evidence>
<evidence type="ECO:0000256" key="3">
    <source>
        <dbReference type="ARBA" id="ARBA00022722"/>
    </source>
</evidence>